<dbReference type="Proteomes" id="UP001597058">
    <property type="component" value="Unassembled WGS sequence"/>
</dbReference>
<proteinExistence type="predicted"/>
<dbReference type="RefSeq" id="WP_381239988.1">
    <property type="nucleotide sequence ID" value="NZ_JBHSKH010000077.1"/>
</dbReference>
<accession>A0ABW3XR71</accession>
<evidence type="ECO:0000313" key="2">
    <source>
        <dbReference type="Proteomes" id="UP001597058"/>
    </source>
</evidence>
<evidence type="ECO:0000313" key="1">
    <source>
        <dbReference type="EMBL" id="MFD1311125.1"/>
    </source>
</evidence>
<dbReference type="EMBL" id="JBHTMM010000069">
    <property type="protein sequence ID" value="MFD1311125.1"/>
    <property type="molecule type" value="Genomic_DNA"/>
</dbReference>
<keyword evidence="2" id="KW-1185">Reference proteome</keyword>
<sequence>MKALNKEDAEFRRANEILKAAASFSAAELDQPHTLVAFIDEHRGRFGGVEPRSAAC</sequence>
<comment type="caution">
    <text evidence="1">The sequence shown here is derived from an EMBL/GenBank/DDBJ whole genome shotgun (WGS) entry which is preliminary data.</text>
</comment>
<protein>
    <submittedName>
        <fullName evidence="1">Uncharacterized protein</fullName>
    </submittedName>
</protein>
<name>A0ABW3XR71_9ACTN</name>
<reference evidence="2" key="1">
    <citation type="journal article" date="2019" name="Int. J. Syst. Evol. Microbiol.">
        <title>The Global Catalogue of Microorganisms (GCM) 10K type strain sequencing project: providing services to taxonomists for standard genome sequencing and annotation.</title>
        <authorList>
            <consortium name="The Broad Institute Genomics Platform"/>
            <consortium name="The Broad Institute Genome Sequencing Center for Infectious Disease"/>
            <person name="Wu L."/>
            <person name="Ma J."/>
        </authorList>
    </citation>
    <scope>NUCLEOTIDE SEQUENCE [LARGE SCALE GENOMIC DNA]</scope>
    <source>
        <strain evidence="2">CGMCC 4.7020</strain>
    </source>
</reference>
<organism evidence="1 2">
    <name type="scientific">Streptomyces kaempferi</name>
    <dbReference type="NCBI Taxonomy" id="333725"/>
    <lineage>
        <taxon>Bacteria</taxon>
        <taxon>Bacillati</taxon>
        <taxon>Actinomycetota</taxon>
        <taxon>Actinomycetes</taxon>
        <taxon>Kitasatosporales</taxon>
        <taxon>Streptomycetaceae</taxon>
        <taxon>Streptomyces</taxon>
    </lineage>
</organism>
<gene>
    <name evidence="1" type="ORF">ACFQ5X_35560</name>
</gene>